<keyword evidence="3" id="KW-1185">Reference proteome</keyword>
<reference evidence="2" key="1">
    <citation type="submission" date="2025-08" db="UniProtKB">
        <authorList>
            <consortium name="Ensembl"/>
        </authorList>
    </citation>
    <scope>IDENTIFICATION</scope>
</reference>
<evidence type="ECO:0000313" key="3">
    <source>
        <dbReference type="Proteomes" id="UP000233040"/>
    </source>
</evidence>
<dbReference type="AlphaFoldDB" id="A0A2K5PR40"/>
<protein>
    <submittedName>
        <fullName evidence="2">Uncharacterized protein</fullName>
    </submittedName>
</protein>
<proteinExistence type="predicted"/>
<organism evidence="2 3">
    <name type="scientific">Cebus imitator</name>
    <name type="common">Panamanian white-faced capuchin</name>
    <name type="synonym">Cebus capucinus imitator</name>
    <dbReference type="NCBI Taxonomy" id="2715852"/>
    <lineage>
        <taxon>Eukaryota</taxon>
        <taxon>Metazoa</taxon>
        <taxon>Chordata</taxon>
        <taxon>Craniata</taxon>
        <taxon>Vertebrata</taxon>
        <taxon>Euteleostomi</taxon>
        <taxon>Mammalia</taxon>
        <taxon>Eutheria</taxon>
        <taxon>Euarchontoglires</taxon>
        <taxon>Primates</taxon>
        <taxon>Haplorrhini</taxon>
        <taxon>Platyrrhini</taxon>
        <taxon>Cebidae</taxon>
        <taxon>Cebinae</taxon>
        <taxon>Cebus</taxon>
    </lineage>
</organism>
<evidence type="ECO:0000313" key="2">
    <source>
        <dbReference type="Ensembl" id="ENSCCAP00000006090.1"/>
    </source>
</evidence>
<dbReference type="Ensembl" id="ENSCCAT00000023453.1">
    <property type="protein sequence ID" value="ENSCCAP00000006090.1"/>
    <property type="gene ID" value="ENSCCAG00000020807.1"/>
</dbReference>
<reference evidence="2" key="2">
    <citation type="submission" date="2025-09" db="UniProtKB">
        <authorList>
            <consortium name="Ensembl"/>
        </authorList>
    </citation>
    <scope>IDENTIFICATION</scope>
</reference>
<dbReference type="GeneTree" id="ENSGT00910000146867"/>
<feature type="region of interest" description="Disordered" evidence="1">
    <location>
        <begin position="1"/>
        <end position="21"/>
    </location>
</feature>
<evidence type="ECO:0000256" key="1">
    <source>
        <dbReference type="SAM" id="MobiDB-lite"/>
    </source>
</evidence>
<accession>A0A2K5PR40</accession>
<dbReference type="Proteomes" id="UP000233040">
    <property type="component" value="Unassembled WGS sequence"/>
</dbReference>
<sequence>MTQPQEAGLGRPHNATASGKCTCMHGESSAARITSPGERFIMKGP</sequence>
<name>A0A2K5PR40_CEBIM</name>